<sequence length="560" mass="57290">MARTDGAPATTPPPEDLVTSSLRRRAADLGLRARLGLAFGGVALVVLACAAGGVTAVSQQRDLAQQVGAADGVLRDAETMRFQIADATGWQGFVLADVAAFGPEAALQDDSYNRAGFLASKASVYAWLADVQTSGMNAAERAAFDELEPAWDSYFSWDDQVVEWIRPGTQAGLATAQTSINGGEAGEAYTIVLGIADTIATSAQARLDALGAEQSAAQTRATWLLWSAGVLGVLLAALLAWRVTRSLARPLDRIRHVAEGLGSGDLTRRTGLTGAGEMGRTGAALDVAAEQLRGVMASVVDSADAVAASSQQLSASAAQISASSEETSVQSGAVSGAADEVSRSVATVAAGAEQMSASIREIAQNANEAARVAAEAVSEAEATNATITKLGVSSKEIGDVVKVITSIAEQTNLLALNATIEAARAGEAGKGFAVVANEVKELAQETARATEDIARRVEAIQADTGGAVAAIGRIGTVIGQINDYQLTIASAVEQQTATTNEMSRSVAEAAGGTTEIAANIGGVSTAAESTTQALSQTRVAVDELSRMAADLRTTVGRFTH</sequence>
<keyword evidence="6" id="KW-0472">Membrane</keyword>
<organism evidence="9 10">
    <name type="scientific">Klenkia terrae</name>
    <dbReference type="NCBI Taxonomy" id="1052259"/>
    <lineage>
        <taxon>Bacteria</taxon>
        <taxon>Bacillati</taxon>
        <taxon>Actinomycetota</taxon>
        <taxon>Actinomycetes</taxon>
        <taxon>Geodermatophilales</taxon>
        <taxon>Geodermatophilaceae</taxon>
        <taxon>Klenkia</taxon>
    </lineage>
</organism>
<dbReference type="CDD" id="cd06225">
    <property type="entry name" value="HAMP"/>
    <property type="match status" value="1"/>
</dbReference>
<feature type="domain" description="HAMP" evidence="8">
    <location>
        <begin position="245"/>
        <end position="297"/>
    </location>
</feature>
<dbReference type="InterPro" id="IPR004090">
    <property type="entry name" value="Chemotax_Me-accpt_rcpt"/>
</dbReference>
<feature type="transmembrane region" description="Helical" evidence="6">
    <location>
        <begin position="223"/>
        <end position="243"/>
    </location>
</feature>
<dbReference type="SMART" id="SM00304">
    <property type="entry name" value="HAMP"/>
    <property type="match status" value="1"/>
</dbReference>
<feature type="domain" description="Methyl-accepting transducer" evidence="7">
    <location>
        <begin position="302"/>
        <end position="531"/>
    </location>
</feature>
<dbReference type="PANTHER" id="PTHR32089">
    <property type="entry name" value="METHYL-ACCEPTING CHEMOTAXIS PROTEIN MCPB"/>
    <property type="match status" value="1"/>
</dbReference>
<dbReference type="InterPro" id="IPR004089">
    <property type="entry name" value="MCPsignal_dom"/>
</dbReference>
<dbReference type="PROSITE" id="PS50885">
    <property type="entry name" value="HAMP"/>
    <property type="match status" value="1"/>
</dbReference>
<keyword evidence="3 5" id="KW-0807">Transducer</keyword>
<accession>A0ABU8EB01</accession>
<keyword evidence="1 6" id="KW-0812">Transmembrane</keyword>
<evidence type="ECO:0000313" key="10">
    <source>
        <dbReference type="Proteomes" id="UP001373496"/>
    </source>
</evidence>
<evidence type="ECO:0000256" key="3">
    <source>
        <dbReference type="ARBA" id="ARBA00023224"/>
    </source>
</evidence>
<evidence type="ECO:0000259" key="8">
    <source>
        <dbReference type="PROSITE" id="PS50885"/>
    </source>
</evidence>
<gene>
    <name evidence="9" type="ORF">UXQ13_20245</name>
</gene>
<reference evidence="9 10" key="1">
    <citation type="submission" date="2024-03" db="EMBL/GenBank/DDBJ databases">
        <title>Draft genome sequence of Klenkia terrae.</title>
        <authorList>
            <person name="Duangmal K."/>
            <person name="Chantavorakit T."/>
        </authorList>
    </citation>
    <scope>NUCLEOTIDE SEQUENCE [LARGE SCALE GENOMIC DNA]</scope>
    <source>
        <strain evidence="9 10">JCM 17786</strain>
    </source>
</reference>
<evidence type="ECO:0000259" key="7">
    <source>
        <dbReference type="PROSITE" id="PS50111"/>
    </source>
</evidence>
<dbReference type="Gene3D" id="1.10.287.950">
    <property type="entry name" value="Methyl-accepting chemotaxis protein"/>
    <property type="match status" value="1"/>
</dbReference>
<evidence type="ECO:0000256" key="2">
    <source>
        <dbReference type="ARBA" id="ARBA00022989"/>
    </source>
</evidence>
<evidence type="ECO:0000313" key="9">
    <source>
        <dbReference type="EMBL" id="MEI4280817.1"/>
    </source>
</evidence>
<evidence type="ECO:0000256" key="4">
    <source>
        <dbReference type="ARBA" id="ARBA00029447"/>
    </source>
</evidence>
<keyword evidence="10" id="KW-1185">Reference proteome</keyword>
<comment type="caution">
    <text evidence="9">The sequence shown here is derived from an EMBL/GenBank/DDBJ whole genome shotgun (WGS) entry which is preliminary data.</text>
</comment>
<dbReference type="SUPFAM" id="SSF58104">
    <property type="entry name" value="Methyl-accepting chemotaxis protein (MCP) signaling domain"/>
    <property type="match status" value="1"/>
</dbReference>
<dbReference type="RefSeq" id="WP_336392856.1">
    <property type="nucleotide sequence ID" value="NZ_JBAPLV010000029.1"/>
</dbReference>
<evidence type="ECO:0000256" key="6">
    <source>
        <dbReference type="SAM" id="Phobius"/>
    </source>
</evidence>
<dbReference type="Pfam" id="PF00672">
    <property type="entry name" value="HAMP"/>
    <property type="match status" value="1"/>
</dbReference>
<evidence type="ECO:0000256" key="5">
    <source>
        <dbReference type="PROSITE-ProRule" id="PRU00284"/>
    </source>
</evidence>
<evidence type="ECO:0000256" key="1">
    <source>
        <dbReference type="ARBA" id="ARBA00022692"/>
    </source>
</evidence>
<dbReference type="PANTHER" id="PTHR32089:SF112">
    <property type="entry name" value="LYSOZYME-LIKE PROTEIN-RELATED"/>
    <property type="match status" value="1"/>
</dbReference>
<dbReference type="EMBL" id="JBAPLV010000029">
    <property type="protein sequence ID" value="MEI4280817.1"/>
    <property type="molecule type" value="Genomic_DNA"/>
</dbReference>
<dbReference type="SMART" id="SM00283">
    <property type="entry name" value="MA"/>
    <property type="match status" value="1"/>
</dbReference>
<keyword evidence="2 6" id="KW-1133">Transmembrane helix</keyword>
<dbReference type="InterPro" id="IPR003660">
    <property type="entry name" value="HAMP_dom"/>
</dbReference>
<comment type="similarity">
    <text evidence="4">Belongs to the methyl-accepting chemotaxis (MCP) protein family.</text>
</comment>
<proteinExistence type="inferred from homology"/>
<feature type="transmembrane region" description="Helical" evidence="6">
    <location>
        <begin position="33"/>
        <end position="57"/>
    </location>
</feature>
<dbReference type="PROSITE" id="PS50111">
    <property type="entry name" value="CHEMOTAXIS_TRANSDUC_2"/>
    <property type="match status" value="1"/>
</dbReference>
<protein>
    <submittedName>
        <fullName evidence="9">Methyl-accepting chemotaxis protein</fullName>
    </submittedName>
</protein>
<dbReference type="Proteomes" id="UP001373496">
    <property type="component" value="Unassembled WGS sequence"/>
</dbReference>
<name>A0ABU8EB01_9ACTN</name>
<dbReference type="PRINTS" id="PR00260">
    <property type="entry name" value="CHEMTRNSDUCR"/>
</dbReference>
<dbReference type="Pfam" id="PF00015">
    <property type="entry name" value="MCPsignal"/>
    <property type="match status" value="1"/>
</dbReference>